<evidence type="ECO:0000313" key="2">
    <source>
        <dbReference type="Proteomes" id="UP000008177"/>
    </source>
</evidence>
<dbReference type="EMBL" id="FQ790361">
    <property type="protein sequence ID" value="CCD56724.1"/>
    <property type="molecule type" value="Genomic_DNA"/>
</dbReference>
<name>G2YYM6_BOTF4</name>
<dbReference type="Proteomes" id="UP000008177">
    <property type="component" value="Unplaced contigs"/>
</dbReference>
<organism evidence="1 2">
    <name type="scientific">Botryotinia fuckeliana (strain T4)</name>
    <name type="common">Noble rot fungus</name>
    <name type="synonym">Botrytis cinerea</name>
    <dbReference type="NCBI Taxonomy" id="999810"/>
    <lineage>
        <taxon>Eukaryota</taxon>
        <taxon>Fungi</taxon>
        <taxon>Dikarya</taxon>
        <taxon>Ascomycota</taxon>
        <taxon>Pezizomycotina</taxon>
        <taxon>Leotiomycetes</taxon>
        <taxon>Helotiales</taxon>
        <taxon>Sclerotiniaceae</taxon>
        <taxon>Botrytis</taxon>
    </lineage>
</organism>
<gene>
    <name evidence="1" type="ORF">BofuT4_P145320.1</name>
</gene>
<sequence length="166" mass="19249">MDSRNGYNQRRSDLKFELDKRINLLEEKVRGQDLRTEAIIALRDLYSFRIATTYVNEATHNFAPKGLTRKDIENIHKDILNIQHIPRLFVNDVYDIVHTPEAKIDEVISHFLRGESIIPALLNKRVKDVSQANIAWKIIRFDNLLWWVDTARLRTGIGSTSGLVLV</sequence>
<protein>
    <submittedName>
        <fullName evidence="1">Uncharacterized protein</fullName>
    </submittedName>
</protein>
<accession>G2YYM6</accession>
<dbReference type="HOGENOM" id="CLU_1602434_0_0_1"/>
<evidence type="ECO:0000313" key="1">
    <source>
        <dbReference type="EMBL" id="CCD56724.1"/>
    </source>
</evidence>
<dbReference type="AlphaFoldDB" id="G2YYM6"/>
<reference evidence="2" key="1">
    <citation type="journal article" date="2011" name="PLoS Genet.">
        <title>Genomic analysis of the necrotrophic fungal pathogens Sclerotinia sclerotiorum and Botrytis cinerea.</title>
        <authorList>
            <person name="Amselem J."/>
            <person name="Cuomo C.A."/>
            <person name="van Kan J.A."/>
            <person name="Viaud M."/>
            <person name="Benito E.P."/>
            <person name="Couloux A."/>
            <person name="Coutinho P.M."/>
            <person name="de Vries R.P."/>
            <person name="Dyer P.S."/>
            <person name="Fillinger S."/>
            <person name="Fournier E."/>
            <person name="Gout L."/>
            <person name="Hahn M."/>
            <person name="Kohn L."/>
            <person name="Lapalu N."/>
            <person name="Plummer K.M."/>
            <person name="Pradier J.M."/>
            <person name="Quevillon E."/>
            <person name="Sharon A."/>
            <person name="Simon A."/>
            <person name="ten Have A."/>
            <person name="Tudzynski B."/>
            <person name="Tudzynski P."/>
            <person name="Wincker P."/>
            <person name="Andrew M."/>
            <person name="Anthouard V."/>
            <person name="Beever R.E."/>
            <person name="Beffa R."/>
            <person name="Benoit I."/>
            <person name="Bouzid O."/>
            <person name="Brault B."/>
            <person name="Chen Z."/>
            <person name="Choquer M."/>
            <person name="Collemare J."/>
            <person name="Cotton P."/>
            <person name="Danchin E.G."/>
            <person name="Da Silva C."/>
            <person name="Gautier A."/>
            <person name="Giraud C."/>
            <person name="Giraud T."/>
            <person name="Gonzalez C."/>
            <person name="Grossetete S."/>
            <person name="Guldener U."/>
            <person name="Henrissat B."/>
            <person name="Howlett B.J."/>
            <person name="Kodira C."/>
            <person name="Kretschmer M."/>
            <person name="Lappartient A."/>
            <person name="Leroch M."/>
            <person name="Levis C."/>
            <person name="Mauceli E."/>
            <person name="Neuveglise C."/>
            <person name="Oeser B."/>
            <person name="Pearson M."/>
            <person name="Poulain J."/>
            <person name="Poussereau N."/>
            <person name="Quesneville H."/>
            <person name="Rascle C."/>
            <person name="Schumacher J."/>
            <person name="Segurens B."/>
            <person name="Sexton A."/>
            <person name="Silva E."/>
            <person name="Sirven C."/>
            <person name="Soanes D.M."/>
            <person name="Talbot N.J."/>
            <person name="Templeton M."/>
            <person name="Yandava C."/>
            <person name="Yarden O."/>
            <person name="Zeng Q."/>
            <person name="Rollins J.A."/>
            <person name="Lebrun M.H."/>
            <person name="Dickman M."/>
        </authorList>
    </citation>
    <scope>NUCLEOTIDE SEQUENCE [LARGE SCALE GENOMIC DNA]</scope>
    <source>
        <strain evidence="2">T4</strain>
    </source>
</reference>
<proteinExistence type="predicted"/>
<dbReference type="OrthoDB" id="3546540at2759"/>
<dbReference type="InParanoid" id="G2YYM6"/>